<proteinExistence type="predicted"/>
<dbReference type="Proteomes" id="UP000265520">
    <property type="component" value="Unassembled WGS sequence"/>
</dbReference>
<dbReference type="EMBL" id="LXQA010181600">
    <property type="protein sequence ID" value="MCI30710.1"/>
    <property type="molecule type" value="Genomic_DNA"/>
</dbReference>
<evidence type="ECO:0000313" key="2">
    <source>
        <dbReference type="Proteomes" id="UP000265520"/>
    </source>
</evidence>
<reference evidence="1 2" key="1">
    <citation type="journal article" date="2018" name="Front. Plant Sci.">
        <title>Red Clover (Trifolium pratense) and Zigzag Clover (T. medium) - A Picture of Genomic Similarities and Differences.</title>
        <authorList>
            <person name="Dluhosova J."/>
            <person name="Istvanek J."/>
            <person name="Nedelnik J."/>
            <person name="Repkova J."/>
        </authorList>
    </citation>
    <scope>NUCLEOTIDE SEQUENCE [LARGE SCALE GENOMIC DNA]</scope>
    <source>
        <strain evidence="2">cv. 10/8</strain>
        <tissue evidence="1">Leaf</tissue>
    </source>
</reference>
<dbReference type="AlphaFoldDB" id="A0A392R4I5"/>
<evidence type="ECO:0000313" key="1">
    <source>
        <dbReference type="EMBL" id="MCI30710.1"/>
    </source>
</evidence>
<accession>A0A392R4I5</accession>
<protein>
    <submittedName>
        <fullName evidence="1">Uncharacterized protein</fullName>
    </submittedName>
</protein>
<organism evidence="1 2">
    <name type="scientific">Trifolium medium</name>
    <dbReference type="NCBI Taxonomy" id="97028"/>
    <lineage>
        <taxon>Eukaryota</taxon>
        <taxon>Viridiplantae</taxon>
        <taxon>Streptophyta</taxon>
        <taxon>Embryophyta</taxon>
        <taxon>Tracheophyta</taxon>
        <taxon>Spermatophyta</taxon>
        <taxon>Magnoliopsida</taxon>
        <taxon>eudicotyledons</taxon>
        <taxon>Gunneridae</taxon>
        <taxon>Pentapetalae</taxon>
        <taxon>rosids</taxon>
        <taxon>fabids</taxon>
        <taxon>Fabales</taxon>
        <taxon>Fabaceae</taxon>
        <taxon>Papilionoideae</taxon>
        <taxon>50 kb inversion clade</taxon>
        <taxon>NPAAA clade</taxon>
        <taxon>Hologalegina</taxon>
        <taxon>IRL clade</taxon>
        <taxon>Trifolieae</taxon>
        <taxon>Trifolium</taxon>
    </lineage>
</organism>
<sequence>MPLGRQTLSEQPLGVVTLLYKDRKRGADNNQRAKLQHDHYRQSPTTLCKSQGSMQSFSNGFSNGYISSTVSFSMPILRRHQLKNNHETCIL</sequence>
<comment type="caution">
    <text evidence="1">The sequence shown here is derived from an EMBL/GenBank/DDBJ whole genome shotgun (WGS) entry which is preliminary data.</text>
</comment>
<name>A0A392R4I5_9FABA</name>
<keyword evidence="2" id="KW-1185">Reference proteome</keyword>